<keyword evidence="3 8" id="KW-0597">Phosphoprotein</keyword>
<keyword evidence="6 11" id="KW-0238">DNA-binding</keyword>
<accession>A0A1N6Z8P5</accession>
<keyword evidence="7" id="KW-0804">Transcription</keyword>
<dbReference type="GO" id="GO:0000160">
    <property type="term" value="P:phosphorelay signal transduction system"/>
    <property type="evidence" value="ECO:0007669"/>
    <property type="project" value="UniProtKB-KW"/>
</dbReference>
<reference evidence="11" key="3">
    <citation type="submission" date="2017-03" db="EMBL/GenBank/DDBJ databases">
        <authorList>
            <person name="Dastager S.G."/>
            <person name="Neurgaonkar P.S."/>
            <person name="Dharne M.S."/>
        </authorList>
    </citation>
    <scope>NUCLEOTIDE SEQUENCE</scope>
    <source>
        <strain evidence="11">DSM 25145</strain>
    </source>
</reference>
<dbReference type="CDD" id="cd17536">
    <property type="entry name" value="REC_YesN-like"/>
    <property type="match status" value="1"/>
</dbReference>
<gene>
    <name evidence="11" type="ORF">B1B05_13205</name>
    <name evidence="12" type="ORF">SAMN05443094_106136</name>
</gene>
<dbReference type="SMART" id="SM00342">
    <property type="entry name" value="HTH_ARAC"/>
    <property type="match status" value="1"/>
</dbReference>
<evidence type="ECO:0000256" key="7">
    <source>
        <dbReference type="ARBA" id="ARBA00023163"/>
    </source>
</evidence>
<dbReference type="OrthoDB" id="159632at2"/>
<evidence type="ECO:0000256" key="1">
    <source>
        <dbReference type="ARBA" id="ARBA00004496"/>
    </source>
</evidence>
<dbReference type="Gene3D" id="1.10.10.60">
    <property type="entry name" value="Homeodomain-like"/>
    <property type="match status" value="2"/>
</dbReference>
<evidence type="ECO:0000313" key="13">
    <source>
        <dbReference type="Proteomes" id="UP000186385"/>
    </source>
</evidence>
<feature type="domain" description="Response regulatory" evidence="10">
    <location>
        <begin position="3"/>
        <end position="120"/>
    </location>
</feature>
<protein>
    <submittedName>
        <fullName evidence="11">DNA-binding response regulator</fullName>
    </submittedName>
    <submittedName>
        <fullName evidence="12">Helix-turn-helix domain-containing protein</fullName>
    </submittedName>
</protein>
<feature type="domain" description="HTH araC/xylS-type" evidence="9">
    <location>
        <begin position="144"/>
        <end position="246"/>
    </location>
</feature>
<reference evidence="14" key="2">
    <citation type="submission" date="2017-03" db="EMBL/GenBank/DDBJ databases">
        <title>Bacillus sp. V-88(T) DSM27956, whole genome shotgun sequencing project.</title>
        <authorList>
            <person name="Dastager S.G."/>
            <person name="Neurgaonkar P.S."/>
            <person name="Dharne M.S."/>
        </authorList>
    </citation>
    <scope>NUCLEOTIDE SEQUENCE [LARGE SCALE GENOMIC DNA]</scope>
    <source>
        <strain evidence="14">DSM 25145</strain>
    </source>
</reference>
<evidence type="ECO:0000256" key="5">
    <source>
        <dbReference type="ARBA" id="ARBA00023015"/>
    </source>
</evidence>
<dbReference type="RefSeq" id="WP_045852289.1">
    <property type="nucleotide sequence ID" value="NZ_FTLX01000006.1"/>
</dbReference>
<dbReference type="STRING" id="1017273.SAMN05443094_106136"/>
<evidence type="ECO:0000256" key="3">
    <source>
        <dbReference type="ARBA" id="ARBA00022553"/>
    </source>
</evidence>
<evidence type="ECO:0000256" key="8">
    <source>
        <dbReference type="PROSITE-ProRule" id="PRU00169"/>
    </source>
</evidence>
<dbReference type="PANTHER" id="PTHR42713:SF3">
    <property type="entry name" value="TRANSCRIPTIONAL REGULATORY PROTEIN HPTR"/>
    <property type="match status" value="1"/>
</dbReference>
<dbReference type="InterPro" id="IPR011006">
    <property type="entry name" value="CheY-like_superfamily"/>
</dbReference>
<dbReference type="InterPro" id="IPR001789">
    <property type="entry name" value="Sig_transdc_resp-reg_receiver"/>
</dbReference>
<dbReference type="Pfam" id="PF00072">
    <property type="entry name" value="Response_reg"/>
    <property type="match status" value="1"/>
</dbReference>
<dbReference type="Gene3D" id="3.40.50.2300">
    <property type="match status" value="1"/>
</dbReference>
<dbReference type="Pfam" id="PF12833">
    <property type="entry name" value="HTH_18"/>
    <property type="match status" value="1"/>
</dbReference>
<dbReference type="GO" id="GO:0005737">
    <property type="term" value="C:cytoplasm"/>
    <property type="evidence" value="ECO:0007669"/>
    <property type="project" value="UniProtKB-SubCell"/>
</dbReference>
<dbReference type="GO" id="GO:0043565">
    <property type="term" value="F:sequence-specific DNA binding"/>
    <property type="evidence" value="ECO:0007669"/>
    <property type="project" value="InterPro"/>
</dbReference>
<dbReference type="SUPFAM" id="SSF52172">
    <property type="entry name" value="CheY-like"/>
    <property type="match status" value="1"/>
</dbReference>
<dbReference type="PROSITE" id="PS50110">
    <property type="entry name" value="RESPONSE_REGULATORY"/>
    <property type="match status" value="1"/>
</dbReference>
<keyword evidence="4" id="KW-0902">Two-component regulatory system</keyword>
<evidence type="ECO:0000259" key="10">
    <source>
        <dbReference type="PROSITE" id="PS50110"/>
    </source>
</evidence>
<organism evidence="12 13">
    <name type="scientific">Domibacillus enclensis</name>
    <dbReference type="NCBI Taxonomy" id="1017273"/>
    <lineage>
        <taxon>Bacteria</taxon>
        <taxon>Bacillati</taxon>
        <taxon>Bacillota</taxon>
        <taxon>Bacilli</taxon>
        <taxon>Bacillales</taxon>
        <taxon>Bacillaceae</taxon>
        <taxon>Domibacillus</taxon>
    </lineage>
</organism>
<keyword evidence="14" id="KW-1185">Reference proteome</keyword>
<dbReference type="InterPro" id="IPR018060">
    <property type="entry name" value="HTH_AraC"/>
</dbReference>
<dbReference type="PANTHER" id="PTHR42713">
    <property type="entry name" value="HISTIDINE KINASE-RELATED"/>
    <property type="match status" value="1"/>
</dbReference>
<dbReference type="SUPFAM" id="SSF46689">
    <property type="entry name" value="Homeodomain-like"/>
    <property type="match status" value="1"/>
</dbReference>
<sequence>MYKVLLADDERIILEGISNVIDWASLDTELIATARNGIEAYEKITEFQPHIVISDIKMPGMDGLELAGKVRADYPDIQFIVLSGFSEFEYARCAMQHGVRNYLLKPCNEADIIETVTEAVDELKRKEPQTEERTQCKDYSPVVNEVVDIIYEHFSDKHVSLKWVAGEMLYMNADYLGKLFKQETGERFSGFLTKVRIEAAIKQIGELDDVRVADLAERTGFGDNPQYFSQVFKKYTGCTPSEYRKSS</sequence>
<name>A0A1N6Z8P5_9BACI</name>
<dbReference type="GO" id="GO:0003700">
    <property type="term" value="F:DNA-binding transcription factor activity"/>
    <property type="evidence" value="ECO:0007669"/>
    <property type="project" value="InterPro"/>
</dbReference>
<dbReference type="AlphaFoldDB" id="A0A1N6Z8P5"/>
<dbReference type="EMBL" id="FTLX01000006">
    <property type="protein sequence ID" value="SIR23167.1"/>
    <property type="molecule type" value="Genomic_DNA"/>
</dbReference>
<reference evidence="12 13" key="1">
    <citation type="submission" date="2017-01" db="EMBL/GenBank/DDBJ databases">
        <authorList>
            <person name="Mah S.A."/>
            <person name="Swanson W.J."/>
            <person name="Moy G.W."/>
            <person name="Vacquier V.D."/>
        </authorList>
    </citation>
    <scope>NUCLEOTIDE SEQUENCE [LARGE SCALE GENOMIC DNA]</scope>
    <source>
        <strain evidence="12 13">NIO-1016</strain>
    </source>
</reference>
<evidence type="ECO:0000256" key="6">
    <source>
        <dbReference type="ARBA" id="ARBA00023125"/>
    </source>
</evidence>
<evidence type="ECO:0000313" key="14">
    <source>
        <dbReference type="Proteomes" id="UP000215545"/>
    </source>
</evidence>
<dbReference type="EMBL" id="MWSK01000006">
    <property type="protein sequence ID" value="OXS76625.1"/>
    <property type="molecule type" value="Genomic_DNA"/>
</dbReference>
<evidence type="ECO:0000313" key="11">
    <source>
        <dbReference type="EMBL" id="OXS76625.1"/>
    </source>
</evidence>
<dbReference type="Proteomes" id="UP000186385">
    <property type="component" value="Unassembled WGS sequence"/>
</dbReference>
<evidence type="ECO:0000256" key="2">
    <source>
        <dbReference type="ARBA" id="ARBA00022490"/>
    </source>
</evidence>
<proteinExistence type="predicted"/>
<keyword evidence="2" id="KW-0963">Cytoplasm</keyword>
<keyword evidence="5" id="KW-0805">Transcription regulation</keyword>
<evidence type="ECO:0000259" key="9">
    <source>
        <dbReference type="PROSITE" id="PS01124"/>
    </source>
</evidence>
<comment type="subcellular location">
    <subcellularLocation>
        <location evidence="1">Cytoplasm</location>
    </subcellularLocation>
</comment>
<dbReference type="InterPro" id="IPR051552">
    <property type="entry name" value="HptR"/>
</dbReference>
<feature type="modified residue" description="4-aspartylphosphate" evidence="8">
    <location>
        <position position="55"/>
    </location>
</feature>
<evidence type="ECO:0000256" key="4">
    <source>
        <dbReference type="ARBA" id="ARBA00023012"/>
    </source>
</evidence>
<evidence type="ECO:0000313" key="12">
    <source>
        <dbReference type="EMBL" id="SIR23167.1"/>
    </source>
</evidence>
<dbReference type="PROSITE" id="PS01124">
    <property type="entry name" value="HTH_ARAC_FAMILY_2"/>
    <property type="match status" value="1"/>
</dbReference>
<dbReference type="Proteomes" id="UP000215545">
    <property type="component" value="Unassembled WGS sequence"/>
</dbReference>
<dbReference type="SMART" id="SM00448">
    <property type="entry name" value="REC"/>
    <property type="match status" value="1"/>
</dbReference>
<dbReference type="InterPro" id="IPR009057">
    <property type="entry name" value="Homeodomain-like_sf"/>
</dbReference>